<dbReference type="GO" id="GO:0005975">
    <property type="term" value="P:carbohydrate metabolic process"/>
    <property type="evidence" value="ECO:0007669"/>
    <property type="project" value="InterPro"/>
</dbReference>
<evidence type="ECO:0000259" key="2">
    <source>
        <dbReference type="Pfam" id="PF19291"/>
    </source>
</evidence>
<sequence length="616" mass="70356">MEELRANDYQPIEDYGIIGDLHTVALVGKNGSIDWCCIPRFDAPSVFGALLDAQKGGFFRIAPDLAATADDPIRTRQIYYPETNILVTRFLTRAGVAEVTDFMPVNQTLEFKHLHHLIRMVKVVCGTLPFEMICRPAFNYARDEHQVQLCHQRGAIFRSHDLFLGLATREPLEEDGERGVCSHFTLQTGQRAFFALECTVDNNIRLEPMNERHFEHDFQQTMQYWQTWMSHCTYQGRWREMVQRSALVLKLLTYAPTGAIVAAATTSLPESIGGQRNWDYRYTWLRDAAFTLYGLLTLGFTDEAEAFMSWLEKICHEIHANGPLQPMYTIMGARELPELTLDHLEGYRKSSPVRIGNGAYRQKQLDVYGELMDSVYIFNRHQDISYDLWEQLSVLLQWLDRHWNDPDEGIWEVRGGPKNFVHSRVMSWVAFDRALRIARHRGLPAPFGDWTNSSAAIYRDVMQHGWNAEKKSFVQYYGSEAIDASSLLMVLTKFCGPTDPKMLSTVDRILSELTSDSHVYRYIPDKAAFDGLQGEEGTFTPCSFWLVETLARAGRLSEARLTLEKILSYANHVGLFAEEFRPTGEALGNFPQAFTHLALISACYNLDRALNGKLLG</sequence>
<reference evidence="3 4" key="1">
    <citation type="submission" date="2019-01" db="EMBL/GenBank/DDBJ databases">
        <title>Draft genome sequence of Dictyobacter sp. Uno17.</title>
        <authorList>
            <person name="Wang C.M."/>
            <person name="Zheng Y."/>
            <person name="Sakai Y."/>
            <person name="Abe K."/>
            <person name="Yokota A."/>
            <person name="Yabe S."/>
        </authorList>
    </citation>
    <scope>NUCLEOTIDE SEQUENCE [LARGE SCALE GENOMIC DNA]</scope>
    <source>
        <strain evidence="3 4">Uno17</strain>
    </source>
</reference>
<dbReference type="SUPFAM" id="SSF48208">
    <property type="entry name" value="Six-hairpin glycosidases"/>
    <property type="match status" value="1"/>
</dbReference>
<dbReference type="PANTHER" id="PTHR31616:SF0">
    <property type="entry name" value="GLUCAN 1,4-ALPHA-GLUCOSIDASE"/>
    <property type="match status" value="1"/>
</dbReference>
<dbReference type="AlphaFoldDB" id="A0A5A5TF11"/>
<dbReference type="Pfam" id="PF19291">
    <property type="entry name" value="TREH_N"/>
    <property type="match status" value="1"/>
</dbReference>
<protein>
    <submittedName>
        <fullName evidence="3">Glucoamylase</fullName>
    </submittedName>
</protein>
<proteinExistence type="predicted"/>
<evidence type="ECO:0000313" key="3">
    <source>
        <dbReference type="EMBL" id="GCF09599.1"/>
    </source>
</evidence>
<comment type="caution">
    <text evidence="3">The sequence shown here is derived from an EMBL/GenBank/DDBJ whole genome shotgun (WGS) entry which is preliminary data.</text>
</comment>
<keyword evidence="4" id="KW-1185">Reference proteome</keyword>
<dbReference type="Proteomes" id="UP000322530">
    <property type="component" value="Unassembled WGS sequence"/>
</dbReference>
<dbReference type="InterPro" id="IPR008928">
    <property type="entry name" value="6-hairpin_glycosidase_sf"/>
</dbReference>
<name>A0A5A5TF11_9CHLR</name>
<gene>
    <name evidence="3" type="ORF">KDI_31630</name>
</gene>
<dbReference type="InterPro" id="IPR045582">
    <property type="entry name" value="Trehalase-like_N"/>
</dbReference>
<dbReference type="InterPro" id="IPR012341">
    <property type="entry name" value="6hp_glycosidase-like_sf"/>
</dbReference>
<organism evidence="3 4">
    <name type="scientific">Dictyobacter arantiisoli</name>
    <dbReference type="NCBI Taxonomy" id="2014874"/>
    <lineage>
        <taxon>Bacteria</taxon>
        <taxon>Bacillati</taxon>
        <taxon>Chloroflexota</taxon>
        <taxon>Ktedonobacteria</taxon>
        <taxon>Ktedonobacterales</taxon>
        <taxon>Dictyobacteraceae</taxon>
        <taxon>Dictyobacter</taxon>
    </lineage>
</organism>
<accession>A0A5A5TF11</accession>
<dbReference type="Pfam" id="PF00723">
    <property type="entry name" value="Glyco_hydro_15"/>
    <property type="match status" value="1"/>
</dbReference>
<feature type="domain" description="Trehalase-like N-terminal" evidence="2">
    <location>
        <begin position="6"/>
        <end position="143"/>
    </location>
</feature>
<evidence type="ECO:0000259" key="1">
    <source>
        <dbReference type="Pfam" id="PF00723"/>
    </source>
</evidence>
<evidence type="ECO:0000313" key="4">
    <source>
        <dbReference type="Proteomes" id="UP000322530"/>
    </source>
</evidence>
<feature type="domain" description="GH15-like" evidence="1">
    <location>
        <begin position="238"/>
        <end position="603"/>
    </location>
</feature>
<dbReference type="GO" id="GO:0004553">
    <property type="term" value="F:hydrolase activity, hydrolyzing O-glycosyl compounds"/>
    <property type="evidence" value="ECO:0007669"/>
    <property type="project" value="TreeGrafter"/>
</dbReference>
<dbReference type="OrthoDB" id="3902805at2"/>
<dbReference type="InterPro" id="IPR011613">
    <property type="entry name" value="GH15-like"/>
</dbReference>
<dbReference type="PANTHER" id="PTHR31616">
    <property type="entry name" value="TREHALASE"/>
    <property type="match status" value="1"/>
</dbReference>
<dbReference type="RefSeq" id="WP_149402531.1">
    <property type="nucleotide sequence ID" value="NZ_BIXY01000047.1"/>
</dbReference>
<dbReference type="Gene3D" id="1.50.10.10">
    <property type="match status" value="1"/>
</dbReference>
<dbReference type="EMBL" id="BIXY01000047">
    <property type="protein sequence ID" value="GCF09599.1"/>
    <property type="molecule type" value="Genomic_DNA"/>
</dbReference>